<keyword evidence="2" id="KW-1185">Reference proteome</keyword>
<gene>
    <name evidence="1" type="ORF">QAD02_001378</name>
</gene>
<proteinExistence type="predicted"/>
<evidence type="ECO:0000313" key="2">
    <source>
        <dbReference type="Proteomes" id="UP001239111"/>
    </source>
</evidence>
<name>A0ACC2NFU6_9HYME</name>
<accession>A0ACC2NFU6</accession>
<comment type="caution">
    <text evidence="1">The sequence shown here is derived from an EMBL/GenBank/DDBJ whole genome shotgun (WGS) entry which is preliminary data.</text>
</comment>
<organism evidence="1 2">
    <name type="scientific">Eretmocerus hayati</name>
    <dbReference type="NCBI Taxonomy" id="131215"/>
    <lineage>
        <taxon>Eukaryota</taxon>
        <taxon>Metazoa</taxon>
        <taxon>Ecdysozoa</taxon>
        <taxon>Arthropoda</taxon>
        <taxon>Hexapoda</taxon>
        <taxon>Insecta</taxon>
        <taxon>Pterygota</taxon>
        <taxon>Neoptera</taxon>
        <taxon>Endopterygota</taxon>
        <taxon>Hymenoptera</taxon>
        <taxon>Apocrita</taxon>
        <taxon>Proctotrupomorpha</taxon>
        <taxon>Chalcidoidea</taxon>
        <taxon>Aphelinidae</taxon>
        <taxon>Aphelininae</taxon>
        <taxon>Eretmocerus</taxon>
    </lineage>
</organism>
<sequence>MGDSTRKRNLSFSFSVDLDSYMSDNSSDSDAAELQIDVAEVDSLDDAKKQLPVDDTSFINEMEEEIERQLDAKAAKTNLTATNVKNILKHVISNEHVMAMVHKRLTKTDDDIIFEPKLTRAKARELAIAQPDMPWSMTPVKKKSSEVELLIQKEFSDDSSDDEYCPDQEQPSDDENDVDNSVGSDFDSQPSTPATPCDGSNVVEVSKDPDIQYDDEGVFKVPPVIPSTSTEEESIGHRTRSKLSLNETPLEVLEQAFIPPDVTSDMYHWDWEPEDEYIHFLKEIYFQPLPEEGNIEDDPEADPEYNILEDEESDLLDKEEMREDRAVKVTKKELKTLFAEHVSMTSGNAMIPLISVLAEPELPELVNDHQRNLLSVQMSHHVQFLVQQFVMTYKHPKLHHQSLQCKEFLNSLITLSPESNSEFIAQNLFDALRLANDWETKLEDPAFLEEYERHLEAEIELEREYFRTKRKYRPTFHPELVRLMVHSKALMHPHILPLAFPYTSSTLKTYLHSEESLIAIGLEQFIPYVKSLNKKFSRNCDVLADAIREVRKYLLPARDVNGIHHHIKKQKNSKKSNPIKVYFQTGSAPKTKHHILTEYKLLAPISQPIESLPPLWRDFVRDPKVDHPVESVTLRRLAPMPEKNQKSKDMDNDSFFGIHSNDFEYLSMSPQNFSVPDNHELRNPIVNMTRNMPSLMTPQKTETNDSIPTSITKSDESETPHSKTNDIESDFESVENIKTCETDDEKSHTTRLRMTTPRLAKIRSAQNMKLLTQSSYKASTSSSNASYNKDRSLDQNDDDTSSFVKGDNEDEIAELMLASTTIKKGTASRKKTKQARELENLKRLMEAENNINEDERSTKFAASFIQKVHVRLESKDPELFRSILKTFSDYSEKLESQKIGKKKDLFVVETDPLELKHSQVTEKNEENEDRLLVNLYREICEKLHDYPDLCSDFLLFLTPHQATLIDKSTEYTMIMKMKEFVNVTQMYFAKQPSRIAKVMQAIQQMVSDPIITLENAQSIMSTALKGHPLILDMFLQVLPSGKPPDSLFAAHMFENLICPVGPTDKNKIHDADSAELFENIDLPVSTSQDDPYGGDSCKCGCHNVGDDSKPKVTNDHCASCGTRFLNGKIYLQTSEGLRPAKITFPGEEDELENISRVSLKPAEKLIPCPPPRKRRKSSKRDSISEDTNVKSCTNKSSPTKDTEDGEKVTLKARKSSKSPVKSVETKKVNKTPIILVKNKREKKREKTFVKSEPKGDEDANESCLNAESTDFEEEVSNNAHEDYVDIDSYGHKQGEASTDSHDDDTFTSPEKMNMSSTSVEKLDMSSDSDSSTNEDLGANSANTPWTMQEDKILIEEVQKEYSEKTFQTVSDLLKSRTVEQVKERCQYLLSLIEKMS</sequence>
<dbReference type="EMBL" id="CM056743">
    <property type="protein sequence ID" value="KAJ8670119.1"/>
    <property type="molecule type" value="Genomic_DNA"/>
</dbReference>
<evidence type="ECO:0000313" key="1">
    <source>
        <dbReference type="EMBL" id="KAJ8670119.1"/>
    </source>
</evidence>
<dbReference type="Proteomes" id="UP001239111">
    <property type="component" value="Chromosome 3"/>
</dbReference>
<protein>
    <submittedName>
        <fullName evidence="1">Uncharacterized protein</fullName>
    </submittedName>
</protein>
<reference evidence="1" key="1">
    <citation type="submission" date="2023-04" db="EMBL/GenBank/DDBJ databases">
        <title>A chromosome-level genome assembly of the parasitoid wasp Eretmocerus hayati.</title>
        <authorList>
            <person name="Zhong Y."/>
            <person name="Liu S."/>
            <person name="Liu Y."/>
        </authorList>
    </citation>
    <scope>NUCLEOTIDE SEQUENCE</scope>
    <source>
        <strain evidence="1">ZJU_SS_LIU_2023</strain>
    </source>
</reference>